<accession>A0A0C9ZIP6</accession>
<feature type="region of interest" description="Disordered" evidence="1">
    <location>
        <begin position="63"/>
        <end position="126"/>
    </location>
</feature>
<dbReference type="STRING" id="765257.A0A0C9ZIP6"/>
<evidence type="ECO:0000313" key="3">
    <source>
        <dbReference type="EMBL" id="KIK29106.1"/>
    </source>
</evidence>
<dbReference type="Proteomes" id="UP000054018">
    <property type="component" value="Unassembled WGS sequence"/>
</dbReference>
<sequence>MPQPELDPDMPFRPPTAPPPTDPMRRNPLPPPPADVWETSPYRPLLDSLPRDVSQILGVGSTHHVVSEPPEPPSSHPHSLFGSLFGSRKGKGRSRGGLYRSHSTTGAGVEMPMPEPGPSSRRHHPSRVPTVTNIVIPPPPIPEGERPPPIKFNHIGEHGGFVNHSNHRIIYKNKTYATALHLLEAMKFVDKPEIAERIRLALDSNEVYRLSSQYHEHVRPDWGRVFLKILDDVLYLKFRQNPTIRHLLLNTGIADLIYADPNDYWGEGSSGEGENHLGKALCRVRERLHREGER</sequence>
<name>A0A0C9ZIP6_9AGAM</name>
<reference evidence="3 4" key="1">
    <citation type="submission" date="2014-04" db="EMBL/GenBank/DDBJ databases">
        <authorList>
            <consortium name="DOE Joint Genome Institute"/>
            <person name="Kuo A."/>
            <person name="Kohler A."/>
            <person name="Costa M.D."/>
            <person name="Nagy L.G."/>
            <person name="Floudas D."/>
            <person name="Copeland A."/>
            <person name="Barry K.W."/>
            <person name="Cichocki N."/>
            <person name="Veneault-Fourrey C."/>
            <person name="LaButti K."/>
            <person name="Lindquist E.A."/>
            <person name="Lipzen A."/>
            <person name="Lundell T."/>
            <person name="Morin E."/>
            <person name="Murat C."/>
            <person name="Sun H."/>
            <person name="Tunlid A."/>
            <person name="Henrissat B."/>
            <person name="Grigoriev I.V."/>
            <person name="Hibbett D.S."/>
            <person name="Martin F."/>
            <person name="Nordberg H.P."/>
            <person name="Cantor M.N."/>
            <person name="Hua S.X."/>
        </authorList>
    </citation>
    <scope>NUCLEOTIDE SEQUENCE [LARGE SCALE GENOMIC DNA]</scope>
    <source>
        <strain evidence="3 4">441</strain>
    </source>
</reference>
<dbReference type="HOGENOM" id="CLU_947031_0_0_1"/>
<dbReference type="SUPFAM" id="SSF143990">
    <property type="entry name" value="YbiA-like"/>
    <property type="match status" value="1"/>
</dbReference>
<dbReference type="Gene3D" id="1.10.357.40">
    <property type="entry name" value="YbiA-like"/>
    <property type="match status" value="1"/>
</dbReference>
<dbReference type="AlphaFoldDB" id="A0A0C9ZIP6"/>
<proteinExistence type="predicted"/>
<dbReference type="InterPro" id="IPR037238">
    <property type="entry name" value="YbiA-like_sf"/>
</dbReference>
<evidence type="ECO:0000259" key="2">
    <source>
        <dbReference type="Pfam" id="PF08719"/>
    </source>
</evidence>
<feature type="compositionally biased region" description="Pro residues" evidence="1">
    <location>
        <begin position="1"/>
        <end position="34"/>
    </location>
</feature>
<evidence type="ECO:0000256" key="1">
    <source>
        <dbReference type="SAM" id="MobiDB-lite"/>
    </source>
</evidence>
<keyword evidence="4" id="KW-1185">Reference proteome</keyword>
<feature type="domain" description="NADAR" evidence="2">
    <location>
        <begin position="162"/>
        <end position="289"/>
    </location>
</feature>
<feature type="compositionally biased region" description="Low complexity" evidence="1">
    <location>
        <begin position="76"/>
        <end position="87"/>
    </location>
</feature>
<reference evidence="4" key="2">
    <citation type="submission" date="2015-01" db="EMBL/GenBank/DDBJ databases">
        <title>Evolutionary Origins and Diversification of the Mycorrhizal Mutualists.</title>
        <authorList>
            <consortium name="DOE Joint Genome Institute"/>
            <consortium name="Mycorrhizal Genomics Consortium"/>
            <person name="Kohler A."/>
            <person name="Kuo A."/>
            <person name="Nagy L.G."/>
            <person name="Floudas D."/>
            <person name="Copeland A."/>
            <person name="Barry K.W."/>
            <person name="Cichocki N."/>
            <person name="Veneault-Fourrey C."/>
            <person name="LaButti K."/>
            <person name="Lindquist E.A."/>
            <person name="Lipzen A."/>
            <person name="Lundell T."/>
            <person name="Morin E."/>
            <person name="Murat C."/>
            <person name="Riley R."/>
            <person name="Ohm R."/>
            <person name="Sun H."/>
            <person name="Tunlid A."/>
            <person name="Henrissat B."/>
            <person name="Grigoriev I.V."/>
            <person name="Hibbett D.S."/>
            <person name="Martin F."/>
        </authorList>
    </citation>
    <scope>NUCLEOTIDE SEQUENCE [LARGE SCALE GENOMIC DNA]</scope>
    <source>
        <strain evidence="4">441</strain>
    </source>
</reference>
<dbReference type="EMBL" id="KN833690">
    <property type="protein sequence ID" value="KIK29106.1"/>
    <property type="molecule type" value="Genomic_DNA"/>
</dbReference>
<dbReference type="Pfam" id="PF08719">
    <property type="entry name" value="NADAR"/>
    <property type="match status" value="1"/>
</dbReference>
<organism evidence="3 4">
    <name type="scientific">Pisolithus microcarpus 441</name>
    <dbReference type="NCBI Taxonomy" id="765257"/>
    <lineage>
        <taxon>Eukaryota</taxon>
        <taxon>Fungi</taxon>
        <taxon>Dikarya</taxon>
        <taxon>Basidiomycota</taxon>
        <taxon>Agaricomycotina</taxon>
        <taxon>Agaricomycetes</taxon>
        <taxon>Agaricomycetidae</taxon>
        <taxon>Boletales</taxon>
        <taxon>Sclerodermatineae</taxon>
        <taxon>Pisolithaceae</taxon>
        <taxon>Pisolithus</taxon>
    </lineage>
</organism>
<dbReference type="CDD" id="cd15457">
    <property type="entry name" value="NADAR"/>
    <property type="match status" value="1"/>
</dbReference>
<feature type="region of interest" description="Disordered" evidence="1">
    <location>
        <begin position="1"/>
        <end position="43"/>
    </location>
</feature>
<dbReference type="OrthoDB" id="206452at2759"/>
<gene>
    <name evidence="3" type="ORF">PISMIDRAFT_672507</name>
</gene>
<protein>
    <recommendedName>
        <fullName evidence="2">NADAR domain-containing protein</fullName>
    </recommendedName>
</protein>
<evidence type="ECO:0000313" key="4">
    <source>
        <dbReference type="Proteomes" id="UP000054018"/>
    </source>
</evidence>
<dbReference type="InterPro" id="IPR012816">
    <property type="entry name" value="NADAR"/>
</dbReference>